<evidence type="ECO:0000256" key="11">
    <source>
        <dbReference type="RuleBase" id="RU000394"/>
    </source>
</evidence>
<dbReference type="AlphaFoldDB" id="S6D9M3"/>
<feature type="region of interest" description="Disordered" evidence="13">
    <location>
        <begin position="659"/>
        <end position="678"/>
    </location>
</feature>
<reference evidence="15" key="1">
    <citation type="journal article" date="2013" name="Philos. Trans. R. Soc. Lond., B, Biol. Sci.">
        <title>Functional endogenous viral elements in the genome of the parasitoid wasp Cotesia congregata: insights into the evolutionary dynamics of bracoviruses.</title>
        <authorList>
            <person name="Bezier A."/>
            <person name="Louis F."/>
            <person name="Jancek S."/>
            <person name="Periquet G."/>
            <person name="Theze J."/>
            <person name="Gyapay G."/>
            <person name="Musset K."/>
            <person name="Lesobre J."/>
            <person name="Lenoble P."/>
            <person name="Dupuy C."/>
            <person name="Gundersen-Rindal D."/>
            <person name="Herniou E.A.Drezen.J.M."/>
        </authorList>
    </citation>
    <scope>NUCLEOTIDE SEQUENCE</scope>
</reference>
<feature type="domain" description="Kinesin motor" evidence="14">
    <location>
        <begin position="15"/>
        <end position="347"/>
    </location>
</feature>
<dbReference type="PROSITE" id="PS50067">
    <property type="entry name" value="KINESIN_MOTOR_2"/>
    <property type="match status" value="1"/>
</dbReference>
<evidence type="ECO:0000256" key="4">
    <source>
        <dbReference type="ARBA" id="ARBA00022741"/>
    </source>
</evidence>
<dbReference type="GO" id="GO:0005874">
    <property type="term" value="C:microtubule"/>
    <property type="evidence" value="ECO:0007669"/>
    <property type="project" value="UniProtKB-KW"/>
</dbReference>
<evidence type="ECO:0000256" key="3">
    <source>
        <dbReference type="ARBA" id="ARBA00022701"/>
    </source>
</evidence>
<dbReference type="InterPro" id="IPR001752">
    <property type="entry name" value="Kinesin_motor_dom"/>
</dbReference>
<keyword evidence="7 10" id="KW-0505">Motor protein</keyword>
<evidence type="ECO:0000256" key="9">
    <source>
        <dbReference type="ARBA" id="ARBA00060187"/>
    </source>
</evidence>
<dbReference type="GO" id="GO:0008017">
    <property type="term" value="F:microtubule binding"/>
    <property type="evidence" value="ECO:0007669"/>
    <property type="project" value="InterPro"/>
</dbReference>
<dbReference type="GO" id="GO:0005524">
    <property type="term" value="F:ATP binding"/>
    <property type="evidence" value="ECO:0007669"/>
    <property type="project" value="UniProtKB-UniRule"/>
</dbReference>
<protein>
    <recommendedName>
        <fullName evidence="11">Kinesin-like protein</fullName>
    </recommendedName>
</protein>
<evidence type="ECO:0000256" key="5">
    <source>
        <dbReference type="ARBA" id="ARBA00022840"/>
    </source>
</evidence>
<evidence type="ECO:0000256" key="12">
    <source>
        <dbReference type="SAM" id="Coils"/>
    </source>
</evidence>
<evidence type="ECO:0000256" key="13">
    <source>
        <dbReference type="SAM" id="MobiDB-lite"/>
    </source>
</evidence>
<keyword evidence="4 10" id="KW-0547">Nucleotide-binding</keyword>
<dbReference type="FunFam" id="3.40.850.10:FF:000029">
    <property type="entry name" value="Kinesin-like protein KIF17"/>
    <property type="match status" value="1"/>
</dbReference>
<evidence type="ECO:0000256" key="7">
    <source>
        <dbReference type="ARBA" id="ARBA00023175"/>
    </source>
</evidence>
<dbReference type="PROSITE" id="PS00411">
    <property type="entry name" value="KINESIN_MOTOR_1"/>
    <property type="match status" value="1"/>
</dbReference>
<feature type="compositionally biased region" description="Acidic residues" evidence="13">
    <location>
        <begin position="378"/>
        <end position="401"/>
    </location>
</feature>
<dbReference type="GO" id="GO:0007018">
    <property type="term" value="P:microtubule-based movement"/>
    <property type="evidence" value="ECO:0007669"/>
    <property type="project" value="InterPro"/>
</dbReference>
<dbReference type="GO" id="GO:0003777">
    <property type="term" value="F:microtubule motor activity"/>
    <property type="evidence" value="ECO:0007669"/>
    <property type="project" value="InterPro"/>
</dbReference>
<evidence type="ECO:0000256" key="1">
    <source>
        <dbReference type="ARBA" id="ARBA00004245"/>
    </source>
</evidence>
<proteinExistence type="inferred from homology"/>
<evidence type="ECO:0000313" key="15">
    <source>
        <dbReference type="EMBL" id="CCQ71325.1"/>
    </source>
</evidence>
<comment type="function">
    <text evidence="9">Plus-end directed microtubule motor that may be used for anterograde axonal transport and could conceivably move cargos in fly neurons different than those moved by kinesin heavy chain or other plus-end directed motors.</text>
</comment>
<dbReference type="Gene3D" id="3.40.850.10">
    <property type="entry name" value="Kinesin motor domain"/>
    <property type="match status" value="1"/>
</dbReference>
<keyword evidence="2" id="KW-0963">Cytoplasm</keyword>
<keyword evidence="3 11" id="KW-0493">Microtubule</keyword>
<dbReference type="SUPFAM" id="SSF52540">
    <property type="entry name" value="P-loop containing nucleoside triphosphate hydrolases"/>
    <property type="match status" value="1"/>
</dbReference>
<gene>
    <name evidence="15" type="primary">kif3</name>
</gene>
<feature type="region of interest" description="Disordered" evidence="13">
    <location>
        <begin position="378"/>
        <end position="412"/>
    </location>
</feature>
<dbReference type="InterPro" id="IPR036961">
    <property type="entry name" value="Kinesin_motor_dom_sf"/>
</dbReference>
<feature type="binding site" evidence="10">
    <location>
        <begin position="102"/>
        <end position="109"/>
    </location>
    <ligand>
        <name>ATP</name>
        <dbReference type="ChEBI" id="CHEBI:30616"/>
    </ligand>
</feature>
<organism evidence="15">
    <name type="scientific">Cotesia congregata</name>
    <name type="common">Parasitoid wasp</name>
    <name type="synonym">Apanteles congregatus</name>
    <dbReference type="NCBI Taxonomy" id="51543"/>
    <lineage>
        <taxon>Eukaryota</taxon>
        <taxon>Metazoa</taxon>
        <taxon>Ecdysozoa</taxon>
        <taxon>Arthropoda</taxon>
        <taxon>Hexapoda</taxon>
        <taxon>Insecta</taxon>
        <taxon>Pterygota</taxon>
        <taxon>Neoptera</taxon>
        <taxon>Endopterygota</taxon>
        <taxon>Hymenoptera</taxon>
        <taxon>Apocrita</taxon>
        <taxon>Ichneumonoidea</taxon>
        <taxon>Braconidae</taxon>
        <taxon>Microgastrinae</taxon>
        <taxon>Cotesia</taxon>
    </lineage>
</organism>
<evidence type="ECO:0000256" key="8">
    <source>
        <dbReference type="ARBA" id="ARBA00023212"/>
    </source>
</evidence>
<evidence type="ECO:0000259" key="14">
    <source>
        <dbReference type="PROSITE" id="PS50067"/>
    </source>
</evidence>
<dbReference type="InterPro" id="IPR019821">
    <property type="entry name" value="Kinesin_motor_CS"/>
</dbReference>
<feature type="coiled-coil region" evidence="12">
    <location>
        <begin position="449"/>
        <end position="529"/>
    </location>
</feature>
<dbReference type="InterPro" id="IPR027640">
    <property type="entry name" value="Kinesin-like_fam"/>
</dbReference>
<comment type="similarity">
    <text evidence="10 11">Belongs to the TRAFAC class myosin-kinesin ATPase superfamily. Kinesin family.</text>
</comment>
<dbReference type="PRINTS" id="PR00380">
    <property type="entry name" value="KINESINHEAVY"/>
</dbReference>
<keyword evidence="6 12" id="KW-0175">Coiled coil</keyword>
<comment type="subcellular location">
    <subcellularLocation>
        <location evidence="1">Cytoplasm</location>
        <location evidence="1">Cytoskeleton</location>
    </subcellularLocation>
</comment>
<dbReference type="Pfam" id="PF00225">
    <property type="entry name" value="Kinesin"/>
    <property type="match status" value="1"/>
</dbReference>
<evidence type="ECO:0000256" key="10">
    <source>
        <dbReference type="PROSITE-ProRule" id="PRU00283"/>
    </source>
</evidence>
<keyword evidence="5 10" id="KW-0067">ATP-binding</keyword>
<evidence type="ECO:0000256" key="2">
    <source>
        <dbReference type="ARBA" id="ARBA00022490"/>
    </source>
</evidence>
<name>S6D9M3_COTCN</name>
<accession>S6D9M3</accession>
<dbReference type="CDD" id="cd01371">
    <property type="entry name" value="KISc_KIF3"/>
    <property type="match status" value="1"/>
</dbReference>
<dbReference type="InterPro" id="IPR027417">
    <property type="entry name" value="P-loop_NTPase"/>
</dbReference>
<dbReference type="SMART" id="SM00129">
    <property type="entry name" value="KISc"/>
    <property type="match status" value="1"/>
</dbReference>
<evidence type="ECO:0000256" key="6">
    <source>
        <dbReference type="ARBA" id="ARBA00023054"/>
    </source>
</evidence>
<sequence>MPGPEDSSELGEIENVRVVVRVRPLNGKELEGHCKKIVKVDRLNSEITVENPNAAHGEPPKVFSFDATFDDDSTQVDIYNETARPIVDKVLQGYNGTILAYGQTGTGKTYTMSGAKTPPQLRGIIPNTFAQIFGHIAKADDKQKFLVRATYLEIYNEEIRDLLGKDQNTRLEVKERPDIGVFVKDLSGYVVNNADDLDRIMSLGNKNRVVGATAMNVSSSRSHAIFTITVESSQLGEDNEQHVKMGKLHLVDLAGSERQSKTKATGIRLREATKINLSLSTLGNVISALVDGQSFHVPYRNSKLTRLLQDSLGGNSKTLMCANVSPADMNYDETISTLRYANRAKNIKNRARINEDPKDALLRQFQDEIEQLRKQLEENGEELSEGDSEGDTDESNPAEEESNSKKLRRKSQILTMEELDDKDIEAAQEKIDKAEYTDKSPDDTDVIELKKTQNEKEVLREKMQNLQNKILVGGENLLEKAEVQEQLLAASAIELDQRKKREEQLKKAIEEKEAERIDIEEKYSSLQEEAAGKTKKLAKVYTMLMSARAELLDLQEEHQREMEGLLEGVRGIGRELQLQELILNNYIPVQYQTMIERYVHWNEDIGEWQLKCVAYTGNNMRKAQTTASIGTAKDQPQLDLSNIYLTYNEPESNLMQTKKLRGRSGVPRPTTAHKRTPH</sequence>
<dbReference type="PANTHER" id="PTHR47969:SF21">
    <property type="entry name" value="KINESIN-LIKE PROTEIN"/>
    <property type="match status" value="1"/>
</dbReference>
<dbReference type="EMBL" id="HF586476">
    <property type="protein sequence ID" value="CCQ71325.1"/>
    <property type="molecule type" value="Genomic_DNA"/>
</dbReference>
<dbReference type="PANTHER" id="PTHR47969">
    <property type="entry name" value="CHROMOSOME-ASSOCIATED KINESIN KIF4A-RELATED"/>
    <property type="match status" value="1"/>
</dbReference>
<keyword evidence="8" id="KW-0206">Cytoskeleton</keyword>